<dbReference type="RefSeq" id="XP_019644433.1">
    <property type="nucleotide sequence ID" value="XM_019788874.1"/>
</dbReference>
<dbReference type="PROSITE" id="PS00237">
    <property type="entry name" value="G_PROTEIN_RECEP_F1_1"/>
    <property type="match status" value="1"/>
</dbReference>
<feature type="region of interest" description="Disordered" evidence="11">
    <location>
        <begin position="367"/>
        <end position="398"/>
    </location>
</feature>
<dbReference type="Gene3D" id="1.20.1070.10">
    <property type="entry name" value="Rhodopsin 7-helix transmembrane proteins"/>
    <property type="match status" value="1"/>
</dbReference>
<evidence type="ECO:0000256" key="5">
    <source>
        <dbReference type="ARBA" id="ARBA00022989"/>
    </source>
</evidence>
<evidence type="ECO:0000256" key="2">
    <source>
        <dbReference type="ARBA" id="ARBA00010663"/>
    </source>
</evidence>
<keyword evidence="8 10" id="KW-0675">Receptor</keyword>
<feature type="transmembrane region" description="Helical" evidence="12">
    <location>
        <begin position="44"/>
        <end position="68"/>
    </location>
</feature>
<keyword evidence="6 10" id="KW-0297">G-protein coupled receptor</keyword>
<keyword evidence="4 10" id="KW-0812">Transmembrane</keyword>
<evidence type="ECO:0000256" key="3">
    <source>
        <dbReference type="ARBA" id="ARBA00022475"/>
    </source>
</evidence>
<feature type="transmembrane region" description="Helical" evidence="12">
    <location>
        <begin position="80"/>
        <end position="101"/>
    </location>
</feature>
<protein>
    <submittedName>
        <fullName evidence="15 16">Beta-2 adrenergic receptor-like isoform X2</fullName>
    </submittedName>
</protein>
<dbReference type="RefSeq" id="XP_019644434.1">
    <property type="nucleotide sequence ID" value="XM_019788875.1"/>
</dbReference>
<evidence type="ECO:0000256" key="12">
    <source>
        <dbReference type="SAM" id="Phobius"/>
    </source>
</evidence>
<proteinExistence type="inferred from homology"/>
<feature type="transmembrane region" description="Helical" evidence="12">
    <location>
        <begin position="202"/>
        <end position="229"/>
    </location>
</feature>
<evidence type="ECO:0000256" key="10">
    <source>
        <dbReference type="RuleBase" id="RU000688"/>
    </source>
</evidence>
<dbReference type="SUPFAM" id="SSF81321">
    <property type="entry name" value="Family A G protein-coupled receptor-like"/>
    <property type="match status" value="1"/>
</dbReference>
<dbReference type="InterPro" id="IPR000276">
    <property type="entry name" value="GPCR_Rhodpsn"/>
</dbReference>
<evidence type="ECO:0000256" key="8">
    <source>
        <dbReference type="ARBA" id="ARBA00023170"/>
    </source>
</evidence>
<dbReference type="SMART" id="SM01381">
    <property type="entry name" value="7TM_GPCR_Srsx"/>
    <property type="match status" value="1"/>
</dbReference>
<keyword evidence="7 12" id="KW-0472">Membrane</keyword>
<gene>
    <name evidence="15 16" type="primary">LOC109485325</name>
</gene>
<evidence type="ECO:0000256" key="4">
    <source>
        <dbReference type="ARBA" id="ARBA00022692"/>
    </source>
</evidence>
<dbReference type="GO" id="GO:0071880">
    <property type="term" value="P:adenylate cyclase-activating adrenergic receptor signaling pathway"/>
    <property type="evidence" value="ECO:0007669"/>
    <property type="project" value="TreeGrafter"/>
</dbReference>
<dbReference type="InterPro" id="IPR017452">
    <property type="entry name" value="GPCR_Rhodpsn_7TM"/>
</dbReference>
<reference evidence="15 16" key="1">
    <citation type="submission" date="2025-04" db="UniProtKB">
        <authorList>
            <consortium name="RefSeq"/>
        </authorList>
    </citation>
    <scope>IDENTIFICATION</scope>
    <source>
        <tissue evidence="15 16">Gonad</tissue>
    </source>
</reference>
<comment type="similarity">
    <text evidence="2 10">Belongs to the G-protein coupled receptor 1 family.</text>
</comment>
<dbReference type="GO" id="GO:0005886">
    <property type="term" value="C:plasma membrane"/>
    <property type="evidence" value="ECO:0007669"/>
    <property type="project" value="UniProtKB-SubCell"/>
</dbReference>
<evidence type="ECO:0000313" key="14">
    <source>
        <dbReference type="Proteomes" id="UP000515135"/>
    </source>
</evidence>
<keyword evidence="9 10" id="KW-0807">Transducer</keyword>
<dbReference type="CDD" id="cd15057">
    <property type="entry name" value="7tmA_D1-like_dopamine_R"/>
    <property type="match status" value="1"/>
</dbReference>
<comment type="subcellular location">
    <subcellularLocation>
        <location evidence="1">Cell membrane</location>
        <topology evidence="1">Multi-pass membrane protein</topology>
    </subcellularLocation>
</comment>
<evidence type="ECO:0000256" key="1">
    <source>
        <dbReference type="ARBA" id="ARBA00004651"/>
    </source>
</evidence>
<dbReference type="GO" id="GO:0004983">
    <property type="term" value="F:neuropeptide Y receptor activity"/>
    <property type="evidence" value="ECO:0007669"/>
    <property type="project" value="InterPro"/>
</dbReference>
<dbReference type="Proteomes" id="UP000515135">
    <property type="component" value="Unplaced"/>
</dbReference>
<dbReference type="FunFam" id="1.20.1070.10:FF:000937">
    <property type="entry name" value="Uncharacterized protein"/>
    <property type="match status" value="1"/>
</dbReference>
<accession>A0A6P5A4L8</accession>
<evidence type="ECO:0000256" key="11">
    <source>
        <dbReference type="SAM" id="MobiDB-lite"/>
    </source>
</evidence>
<name>A0A6P5A4L8_BRABE</name>
<dbReference type="PRINTS" id="PR00237">
    <property type="entry name" value="GPCRRHODOPSN"/>
</dbReference>
<feature type="transmembrane region" description="Helical" evidence="12">
    <location>
        <begin position="161"/>
        <end position="182"/>
    </location>
</feature>
<evidence type="ECO:0000256" key="6">
    <source>
        <dbReference type="ARBA" id="ARBA00023040"/>
    </source>
</evidence>
<dbReference type="Pfam" id="PF00001">
    <property type="entry name" value="7tm_1"/>
    <property type="match status" value="1"/>
</dbReference>
<dbReference type="GO" id="GO:0043410">
    <property type="term" value="P:positive regulation of MAPK cascade"/>
    <property type="evidence" value="ECO:0007669"/>
    <property type="project" value="TreeGrafter"/>
</dbReference>
<feature type="domain" description="G-protein coupled receptors family 1 profile" evidence="13">
    <location>
        <begin position="60"/>
        <end position="324"/>
    </location>
</feature>
<dbReference type="PANTHER" id="PTHR24248:SF185">
    <property type="entry name" value="DOPAMINE RECEPTOR 2"/>
    <property type="match status" value="1"/>
</dbReference>
<dbReference type="PANTHER" id="PTHR24248">
    <property type="entry name" value="ADRENERGIC RECEPTOR-RELATED G-PROTEIN COUPLED RECEPTOR"/>
    <property type="match status" value="1"/>
</dbReference>
<feature type="transmembrane region" description="Helical" evidence="12">
    <location>
        <begin position="273"/>
        <end position="293"/>
    </location>
</feature>
<dbReference type="AlphaFoldDB" id="A0A6P5A4L8"/>
<evidence type="ECO:0000313" key="15">
    <source>
        <dbReference type="RefSeq" id="XP_019644433.1"/>
    </source>
</evidence>
<evidence type="ECO:0000256" key="9">
    <source>
        <dbReference type="ARBA" id="ARBA00023224"/>
    </source>
</evidence>
<dbReference type="PRINTS" id="PR01012">
    <property type="entry name" value="NRPEPTIDEYR"/>
</dbReference>
<dbReference type="OrthoDB" id="5975661at2759"/>
<sequence>MSANTTVSPTQTTDNFTANFTVNSTQSPVGSCFAADPYSVGVQAVLGLITVILILLTVIGNVLVILAVTCHRKLRTVTNFLIVSLACADLSVGITVLPFAATNDILGYWPFGGYCDVWVSFDVLNSTASILNLVVIAFDRFLAITAPFTYHTRMTERTAGILIATVWGISLVMSFLPIQAGWYRDNDSEEALAIYADPCLCIFTASTAYTIVSSLISFYIPLLIMLVFYGNIFKAARDQARKIDALEGRIEQENNRRGKKISLAKEKKAAKTLGIIMGVFILCWLPFFVVNIVNPFCDRCVQPAVFIALTWLGWINSCFNPIIYAFNKEFRKVFVKMICCYTCRGVTVGPNHADLNYDPVAMRLKKKGENPNGNVNGDANGKANGTADIEAGEGTSSS</sequence>
<keyword evidence="3" id="KW-1003">Cell membrane</keyword>
<dbReference type="InterPro" id="IPR000611">
    <property type="entry name" value="NPY_rcpt"/>
</dbReference>
<feature type="transmembrane region" description="Helical" evidence="12">
    <location>
        <begin position="305"/>
        <end position="326"/>
    </location>
</feature>
<evidence type="ECO:0000256" key="7">
    <source>
        <dbReference type="ARBA" id="ARBA00023136"/>
    </source>
</evidence>
<keyword evidence="14" id="KW-1185">Reference proteome</keyword>
<organism evidence="14 15">
    <name type="scientific">Branchiostoma belcheri</name>
    <name type="common">Amphioxus</name>
    <dbReference type="NCBI Taxonomy" id="7741"/>
    <lineage>
        <taxon>Eukaryota</taxon>
        <taxon>Metazoa</taxon>
        <taxon>Chordata</taxon>
        <taxon>Cephalochordata</taxon>
        <taxon>Leptocardii</taxon>
        <taxon>Amphioxiformes</taxon>
        <taxon>Branchiostomatidae</taxon>
        <taxon>Branchiostoma</taxon>
    </lineage>
</organism>
<dbReference type="PROSITE" id="PS50262">
    <property type="entry name" value="G_PROTEIN_RECEP_F1_2"/>
    <property type="match status" value="1"/>
</dbReference>
<evidence type="ECO:0000313" key="16">
    <source>
        <dbReference type="RefSeq" id="XP_019644434.1"/>
    </source>
</evidence>
<evidence type="ECO:0000259" key="13">
    <source>
        <dbReference type="PROSITE" id="PS50262"/>
    </source>
</evidence>
<keyword evidence="5 12" id="KW-1133">Transmembrane helix</keyword>
<dbReference type="GeneID" id="109485325"/>